<organism evidence="9 10">
    <name type="scientific">Sphaerobolus stellatus (strain SS14)</name>
    <dbReference type="NCBI Taxonomy" id="990650"/>
    <lineage>
        <taxon>Eukaryota</taxon>
        <taxon>Fungi</taxon>
        <taxon>Dikarya</taxon>
        <taxon>Basidiomycota</taxon>
        <taxon>Agaricomycotina</taxon>
        <taxon>Agaricomycetes</taxon>
        <taxon>Phallomycetidae</taxon>
        <taxon>Geastrales</taxon>
        <taxon>Sphaerobolaceae</taxon>
        <taxon>Sphaerobolus</taxon>
    </lineage>
</organism>
<feature type="compositionally biased region" description="Polar residues" evidence="7">
    <location>
        <begin position="443"/>
        <end position="452"/>
    </location>
</feature>
<feature type="region of interest" description="Disordered" evidence="7">
    <location>
        <begin position="105"/>
        <end position="137"/>
    </location>
</feature>
<evidence type="ECO:0000313" key="10">
    <source>
        <dbReference type="Proteomes" id="UP000054279"/>
    </source>
</evidence>
<dbReference type="InterPro" id="IPR001356">
    <property type="entry name" value="HD"/>
</dbReference>
<comment type="subcellular location">
    <subcellularLocation>
        <location evidence="1 5 6">Nucleus</location>
    </subcellularLocation>
</comment>
<name>A0A0C9UEG4_SPHS4</name>
<keyword evidence="2 5" id="KW-0238">DNA-binding</keyword>
<dbReference type="SUPFAM" id="SSF46689">
    <property type="entry name" value="Homeodomain-like"/>
    <property type="match status" value="2"/>
</dbReference>
<evidence type="ECO:0000256" key="3">
    <source>
        <dbReference type="ARBA" id="ARBA00023155"/>
    </source>
</evidence>
<dbReference type="CDD" id="cd00086">
    <property type="entry name" value="homeodomain"/>
    <property type="match status" value="2"/>
</dbReference>
<keyword evidence="3 5" id="KW-0371">Homeobox</keyword>
<evidence type="ECO:0000313" key="9">
    <source>
        <dbReference type="EMBL" id="KIJ33194.1"/>
    </source>
</evidence>
<dbReference type="InterPro" id="IPR051000">
    <property type="entry name" value="Homeobox_DNA-bind_prot"/>
</dbReference>
<feature type="DNA-binding region" description="Homeobox" evidence="5">
    <location>
        <begin position="55"/>
        <end position="114"/>
    </location>
</feature>
<dbReference type="GO" id="GO:0030154">
    <property type="term" value="P:cell differentiation"/>
    <property type="evidence" value="ECO:0007669"/>
    <property type="project" value="TreeGrafter"/>
</dbReference>
<proteinExistence type="predicted"/>
<dbReference type="InterPro" id="IPR009057">
    <property type="entry name" value="Homeodomain-like_sf"/>
</dbReference>
<feature type="region of interest" description="Disordered" evidence="7">
    <location>
        <begin position="1"/>
        <end position="58"/>
    </location>
</feature>
<keyword evidence="10" id="KW-1185">Reference proteome</keyword>
<feature type="region of interest" description="Disordered" evidence="7">
    <location>
        <begin position="354"/>
        <end position="517"/>
    </location>
</feature>
<dbReference type="GO" id="GO:0006357">
    <property type="term" value="P:regulation of transcription by RNA polymerase II"/>
    <property type="evidence" value="ECO:0007669"/>
    <property type="project" value="TreeGrafter"/>
</dbReference>
<dbReference type="GO" id="GO:0005634">
    <property type="term" value="C:nucleus"/>
    <property type="evidence" value="ECO:0007669"/>
    <property type="project" value="UniProtKB-SubCell"/>
</dbReference>
<feature type="compositionally biased region" description="Basic and acidic residues" evidence="7">
    <location>
        <begin position="488"/>
        <end position="502"/>
    </location>
</feature>
<dbReference type="PANTHER" id="PTHR24324">
    <property type="entry name" value="HOMEOBOX PROTEIN HHEX"/>
    <property type="match status" value="1"/>
</dbReference>
<feature type="domain" description="Homeobox" evidence="8">
    <location>
        <begin position="53"/>
        <end position="113"/>
    </location>
</feature>
<reference evidence="9 10" key="1">
    <citation type="submission" date="2014-06" db="EMBL/GenBank/DDBJ databases">
        <title>Evolutionary Origins and Diversification of the Mycorrhizal Mutualists.</title>
        <authorList>
            <consortium name="DOE Joint Genome Institute"/>
            <consortium name="Mycorrhizal Genomics Consortium"/>
            <person name="Kohler A."/>
            <person name="Kuo A."/>
            <person name="Nagy L.G."/>
            <person name="Floudas D."/>
            <person name="Copeland A."/>
            <person name="Barry K.W."/>
            <person name="Cichocki N."/>
            <person name="Veneault-Fourrey C."/>
            <person name="LaButti K."/>
            <person name="Lindquist E.A."/>
            <person name="Lipzen A."/>
            <person name="Lundell T."/>
            <person name="Morin E."/>
            <person name="Murat C."/>
            <person name="Riley R."/>
            <person name="Ohm R."/>
            <person name="Sun H."/>
            <person name="Tunlid A."/>
            <person name="Henrissat B."/>
            <person name="Grigoriev I.V."/>
            <person name="Hibbett D.S."/>
            <person name="Martin F."/>
        </authorList>
    </citation>
    <scope>NUCLEOTIDE SEQUENCE [LARGE SCALE GENOMIC DNA]</scope>
    <source>
        <strain evidence="9 10">SS14</strain>
    </source>
</reference>
<dbReference type="AlphaFoldDB" id="A0A0C9UEG4"/>
<evidence type="ECO:0000256" key="2">
    <source>
        <dbReference type="ARBA" id="ARBA00023125"/>
    </source>
</evidence>
<feature type="domain" description="Homeobox" evidence="8">
    <location>
        <begin position="293"/>
        <end position="353"/>
    </location>
</feature>
<evidence type="ECO:0000256" key="6">
    <source>
        <dbReference type="RuleBase" id="RU000682"/>
    </source>
</evidence>
<evidence type="ECO:0000256" key="7">
    <source>
        <dbReference type="SAM" id="MobiDB-lite"/>
    </source>
</evidence>
<dbReference type="GO" id="GO:0000978">
    <property type="term" value="F:RNA polymerase II cis-regulatory region sequence-specific DNA binding"/>
    <property type="evidence" value="ECO:0007669"/>
    <property type="project" value="TreeGrafter"/>
</dbReference>
<dbReference type="SMART" id="SM00389">
    <property type="entry name" value="HOX"/>
    <property type="match status" value="2"/>
</dbReference>
<accession>A0A0C9UEG4</accession>
<feature type="compositionally biased region" description="Basic and acidic residues" evidence="7">
    <location>
        <begin position="118"/>
        <end position="130"/>
    </location>
</feature>
<dbReference type="Proteomes" id="UP000054279">
    <property type="component" value="Unassembled WGS sequence"/>
</dbReference>
<dbReference type="HOGENOM" id="CLU_515020_0_0_1"/>
<evidence type="ECO:0000259" key="8">
    <source>
        <dbReference type="PROSITE" id="PS50071"/>
    </source>
</evidence>
<dbReference type="EMBL" id="KN837216">
    <property type="protein sequence ID" value="KIJ33194.1"/>
    <property type="molecule type" value="Genomic_DNA"/>
</dbReference>
<feature type="region of interest" description="Disordered" evidence="7">
    <location>
        <begin position="239"/>
        <end position="281"/>
    </location>
</feature>
<dbReference type="OrthoDB" id="6159439at2759"/>
<sequence length="529" mass="58954">MPAPSAFTFHPYEHTPASPFLGTQDDKQHHRTRVGGTAPFPTFLYASEPPPLTARNKQRVRPSPSQLQALKELYAVSAHPSREVRESLGQRIGMRYQSVTNWFQNQRSTAKRRPTSTENHHDEIDEDSHPTRTRGTSICSTTHTVVSTRAHSPTPSMYSSVDDDHHFQYVHQAPPQTQRTRRDPVKDIIDAQAAARQQLQELSLPLSGAAIVSSYPNPTSTAASTPATMYNVPLPPISSSRATSPGSGSTSLLSSFQVSRASSPAHSHHRIHHSQTSPHAHAMGDEGLLEHLPPRAGKRSRPTPKQLSALRALHAVTESPTIEERIQLGKEIGMELGKVTNWFRNLRQTARKKERKALEAEGKTLAPVKRSRPPSSSGPPLKRARLSEEREEHDGYEEHEEYEEDEEYAYAQSQYSHPPSPHHQHPSHHTYPSHHARPHITDEPSSSETETASVHEAITPPLPQHSLPHVVSPSQSQQPTERLPVIPQERREGVKEGDKEGATEDEEEEEEDVSMDDAMLLLALYRAPA</sequence>
<feature type="compositionally biased region" description="Acidic residues" evidence="7">
    <location>
        <begin position="503"/>
        <end position="515"/>
    </location>
</feature>
<dbReference type="PANTHER" id="PTHR24324:SF5">
    <property type="entry name" value="HEMATOPOIETICALLY-EXPRESSED HOMEOBOX PROTEIN HHEX"/>
    <property type="match status" value="1"/>
</dbReference>
<feature type="compositionally biased region" description="Low complexity" evidence="7">
    <location>
        <begin position="239"/>
        <end position="265"/>
    </location>
</feature>
<feature type="compositionally biased region" description="Basic residues" evidence="7">
    <location>
        <begin position="420"/>
        <end position="438"/>
    </location>
</feature>
<feature type="DNA-binding region" description="Homeobox" evidence="5">
    <location>
        <begin position="295"/>
        <end position="354"/>
    </location>
</feature>
<dbReference type="Pfam" id="PF00046">
    <property type="entry name" value="Homeodomain"/>
    <property type="match status" value="2"/>
</dbReference>
<feature type="compositionally biased region" description="Acidic residues" evidence="7">
    <location>
        <begin position="394"/>
        <end position="408"/>
    </location>
</feature>
<evidence type="ECO:0000256" key="5">
    <source>
        <dbReference type="PROSITE-ProRule" id="PRU00108"/>
    </source>
</evidence>
<keyword evidence="4 5" id="KW-0539">Nucleus</keyword>
<protein>
    <recommendedName>
        <fullName evidence="8">Homeobox domain-containing protein</fullName>
    </recommendedName>
</protein>
<evidence type="ECO:0000256" key="4">
    <source>
        <dbReference type="ARBA" id="ARBA00023242"/>
    </source>
</evidence>
<evidence type="ECO:0000256" key="1">
    <source>
        <dbReference type="ARBA" id="ARBA00004123"/>
    </source>
</evidence>
<dbReference type="Gene3D" id="1.10.10.60">
    <property type="entry name" value="Homeodomain-like"/>
    <property type="match status" value="2"/>
</dbReference>
<dbReference type="PROSITE" id="PS50071">
    <property type="entry name" value="HOMEOBOX_2"/>
    <property type="match status" value="2"/>
</dbReference>
<gene>
    <name evidence="9" type="ORF">M422DRAFT_35565</name>
</gene>